<dbReference type="InterPro" id="IPR050250">
    <property type="entry name" value="Macrolide_Exporter_MacB"/>
</dbReference>
<dbReference type="GO" id="GO:0005886">
    <property type="term" value="C:plasma membrane"/>
    <property type="evidence" value="ECO:0007669"/>
    <property type="project" value="UniProtKB-SubCell"/>
</dbReference>
<evidence type="ECO:0000256" key="6">
    <source>
        <dbReference type="ARBA" id="ARBA00038076"/>
    </source>
</evidence>
<comment type="similarity">
    <text evidence="6">Belongs to the ABC-4 integral membrane protein family.</text>
</comment>
<name>A0A6N2YRG1_9FIRM</name>
<feature type="transmembrane region" description="Helical" evidence="7">
    <location>
        <begin position="709"/>
        <end position="735"/>
    </location>
</feature>
<evidence type="ECO:0000256" key="3">
    <source>
        <dbReference type="ARBA" id="ARBA00022692"/>
    </source>
</evidence>
<evidence type="ECO:0000313" key="9">
    <source>
        <dbReference type="EMBL" id="VYT69519.1"/>
    </source>
</evidence>
<dbReference type="PANTHER" id="PTHR30572">
    <property type="entry name" value="MEMBRANE COMPONENT OF TRANSPORTER-RELATED"/>
    <property type="match status" value="1"/>
</dbReference>
<dbReference type="Pfam" id="PF02687">
    <property type="entry name" value="FtsX"/>
    <property type="match status" value="2"/>
</dbReference>
<keyword evidence="3 7" id="KW-0812">Transmembrane</keyword>
<dbReference type="PANTHER" id="PTHR30572:SF4">
    <property type="entry name" value="ABC TRANSPORTER PERMEASE YTRF"/>
    <property type="match status" value="1"/>
</dbReference>
<dbReference type="InterPro" id="IPR003838">
    <property type="entry name" value="ABC3_permease_C"/>
</dbReference>
<evidence type="ECO:0000256" key="7">
    <source>
        <dbReference type="SAM" id="Phobius"/>
    </source>
</evidence>
<accession>A0A6N2YRG1</accession>
<feature type="domain" description="ABC3 transporter permease C-terminal" evidence="8">
    <location>
        <begin position="718"/>
        <end position="834"/>
    </location>
</feature>
<dbReference type="GO" id="GO:0022857">
    <property type="term" value="F:transmembrane transporter activity"/>
    <property type="evidence" value="ECO:0007669"/>
    <property type="project" value="TreeGrafter"/>
</dbReference>
<feature type="transmembrane region" description="Helical" evidence="7">
    <location>
        <begin position="439"/>
        <end position="460"/>
    </location>
</feature>
<proteinExistence type="inferred from homology"/>
<evidence type="ECO:0000256" key="2">
    <source>
        <dbReference type="ARBA" id="ARBA00022475"/>
    </source>
</evidence>
<feature type="transmembrane region" description="Helical" evidence="7">
    <location>
        <begin position="808"/>
        <end position="830"/>
    </location>
</feature>
<evidence type="ECO:0000259" key="8">
    <source>
        <dbReference type="Pfam" id="PF02687"/>
    </source>
</evidence>
<evidence type="ECO:0000256" key="4">
    <source>
        <dbReference type="ARBA" id="ARBA00022989"/>
    </source>
</evidence>
<gene>
    <name evidence="9" type="primary">ytrF_1</name>
    <name evidence="9" type="ORF">IBLFYP30_00937</name>
</gene>
<feature type="transmembrane region" description="Helical" evidence="7">
    <location>
        <begin position="366"/>
        <end position="387"/>
    </location>
</feature>
<dbReference type="AlphaFoldDB" id="A0A6N2YRG1"/>
<protein>
    <submittedName>
        <fullName evidence="9">ABC transporter permease YtrF</fullName>
    </submittedName>
</protein>
<dbReference type="EMBL" id="CACRUE010000006">
    <property type="protein sequence ID" value="VYT69519.1"/>
    <property type="molecule type" value="Genomic_DNA"/>
</dbReference>
<evidence type="ECO:0000256" key="5">
    <source>
        <dbReference type="ARBA" id="ARBA00023136"/>
    </source>
</evidence>
<evidence type="ECO:0000256" key="1">
    <source>
        <dbReference type="ARBA" id="ARBA00004651"/>
    </source>
</evidence>
<reference evidence="9" key="1">
    <citation type="submission" date="2019-11" db="EMBL/GenBank/DDBJ databases">
        <authorList>
            <person name="Feng L."/>
        </authorList>
    </citation>
    <scope>NUCLEOTIDE SEQUENCE</scope>
    <source>
        <strain evidence="9">IbartlettiiLFYP30</strain>
    </source>
</reference>
<dbReference type="RefSeq" id="WP_156530573.1">
    <property type="nucleotide sequence ID" value="NZ_CACRUE010000006.1"/>
</dbReference>
<feature type="domain" description="ABC3 transporter permease C-terminal" evidence="8">
    <location>
        <begin position="271"/>
        <end position="398"/>
    </location>
</feature>
<organism evidence="9">
    <name type="scientific">Intestinibacter bartlettii</name>
    <dbReference type="NCBI Taxonomy" id="261299"/>
    <lineage>
        <taxon>Bacteria</taxon>
        <taxon>Bacillati</taxon>
        <taxon>Bacillota</taxon>
        <taxon>Clostridia</taxon>
        <taxon>Peptostreptococcales</taxon>
        <taxon>Peptostreptococcaceae</taxon>
        <taxon>Intestinibacter</taxon>
    </lineage>
</organism>
<feature type="transmembrane region" description="Helical" evidence="7">
    <location>
        <begin position="266"/>
        <end position="292"/>
    </location>
</feature>
<keyword evidence="5 7" id="KW-0472">Membrane</keyword>
<sequence length="844" mass="95580">MKFENNNKEIIKRITNRSLKSNKTRNIFVVIAIVLTTFMLACVFTLGISFNENYQLMNLRDAGTTANTYLNNPTEKQISEIKNLNITDSIGQEIIVGNVDSNKLKKNEQNIVLEYIDKEAWEKQIKPAVGDIKGSYPEKENEIMLSQSVINLLKLKNIEPGDKIVLNCNINKKIKSIEFVISGTYTDYSMVKRSNIDKLAYVSNDFIQKHNLSLEKNGVLTIDVKDAKKGDAEKILKQNIDLNKNQSFTYLYEQSNSQQNAMITSLAMVAIISLFMILSGYLLIYNILYIAITKDIQFYGMLKTIGASPKQIKRIVKGQGLRLSIIGIPIGIILAIIVSFLVVPAALEGFSAGTYYEGMMPTQAHFTPLVFIGTILFSLFTVWVSCVKPAKIASKISPTEALNYTGKKSKKQKKNRKSTKGGKLYKMAWYNVFRDKKRAILVFLSLFVGIMTFLSVNTFISSLSLENYISEYYPHDFEMVDINESSSDEIDKKIDEIKDMDGVTSVNAIKFARLNLGFNKNILMPSLENSYKTYADPDTYKKQLNKYIDQIKKNPDKLKTLVAFLDKDDIEKINKIEGGKIDIKAFNEGKLVLVDGFFYDGNKNYDFSNEKLTLKNNKKDKQVTANVQLISQGEKVVKFSGDNEVGIPYVYMSKSLINNFTSNKMTDWMTVDCKKEYSKSIKKKLDSMQKEGYIDAKMDASENFTQSKIMMNIVGGGIAIIFIFIGLLNFINVMITNVSTRLRELAIMESVGMTKKQIKKMLTYEGLYYAGITLSMIFTLGLGIIYVIARMTQNLADYAKFIFPTNQLVFLVIVITLVCSITPGIVYKFSSKQSVIDRLREINK</sequence>
<keyword evidence="2" id="KW-1003">Cell membrane</keyword>
<feature type="transmembrane region" description="Helical" evidence="7">
    <location>
        <begin position="323"/>
        <end position="346"/>
    </location>
</feature>
<feature type="transmembrane region" description="Helical" evidence="7">
    <location>
        <begin position="27"/>
        <end position="50"/>
    </location>
</feature>
<keyword evidence="4 7" id="KW-1133">Transmembrane helix</keyword>
<feature type="transmembrane region" description="Helical" evidence="7">
    <location>
        <begin position="766"/>
        <end position="788"/>
    </location>
</feature>
<comment type="subcellular location">
    <subcellularLocation>
        <location evidence="1">Cell membrane</location>
        <topology evidence="1">Multi-pass membrane protein</topology>
    </subcellularLocation>
</comment>